<sequence>MRNEVGKKDLPKGLDAIRTLLLLLGSVTVGAKPQQAATTASGASSGGSAPASDRPPVLENPAYDPTMYHQFLPQDAVQQYVQSYTGPNYHQNHPTAVASSYGSQHFDPSGFAAIPAKGFETYLAIPATNSVVQESHSPSLFGSVRDSVIPSARSVVGFFGQLAQLVLGSAGAVVLGTVLTSLLCFFTPFCTLSFRNAKLIGSGVGETVQEVMNAVGEQVTAERVKRAAEFVQVAIDKFQQLNAVVREASERKAAAARGQ</sequence>
<evidence type="ECO:0000256" key="2">
    <source>
        <dbReference type="SAM" id="Phobius"/>
    </source>
</evidence>
<feature type="region of interest" description="Disordered" evidence="1">
    <location>
        <begin position="38"/>
        <end position="64"/>
    </location>
</feature>
<comment type="caution">
    <text evidence="3">The sequence shown here is derived from an EMBL/GenBank/DDBJ whole genome shotgun (WGS) entry which is preliminary data.</text>
</comment>
<feature type="compositionally biased region" description="Low complexity" evidence="1">
    <location>
        <begin position="38"/>
        <end position="52"/>
    </location>
</feature>
<keyword evidence="4" id="KW-1185">Reference proteome</keyword>
<reference evidence="3 4" key="1">
    <citation type="submission" date="2024-05" db="EMBL/GenBank/DDBJ databases">
        <title>Culex pipiens pipiens assembly and annotation.</title>
        <authorList>
            <person name="Alout H."/>
            <person name="Durand T."/>
        </authorList>
    </citation>
    <scope>NUCLEOTIDE SEQUENCE [LARGE SCALE GENOMIC DNA]</scope>
    <source>
        <strain evidence="3">HA-2024</strain>
        <tissue evidence="3">Whole body</tissue>
    </source>
</reference>
<dbReference type="AlphaFoldDB" id="A0ABD1D8R9"/>
<gene>
    <name evidence="3" type="ORF">pipiens_010826</name>
</gene>
<keyword evidence="2" id="KW-0472">Membrane</keyword>
<protein>
    <submittedName>
        <fullName evidence="3">Uncharacterized protein</fullName>
    </submittedName>
</protein>
<accession>A0ABD1D8R9</accession>
<proteinExistence type="predicted"/>
<evidence type="ECO:0000256" key="1">
    <source>
        <dbReference type="SAM" id="MobiDB-lite"/>
    </source>
</evidence>
<feature type="transmembrane region" description="Helical" evidence="2">
    <location>
        <begin position="162"/>
        <end position="186"/>
    </location>
</feature>
<keyword evidence="2" id="KW-0812">Transmembrane</keyword>
<dbReference type="EMBL" id="JBEHCU010006885">
    <property type="protein sequence ID" value="KAL1395998.1"/>
    <property type="molecule type" value="Genomic_DNA"/>
</dbReference>
<evidence type="ECO:0000313" key="3">
    <source>
        <dbReference type="EMBL" id="KAL1395998.1"/>
    </source>
</evidence>
<evidence type="ECO:0000313" key="4">
    <source>
        <dbReference type="Proteomes" id="UP001562425"/>
    </source>
</evidence>
<keyword evidence="2" id="KW-1133">Transmembrane helix</keyword>
<dbReference type="Proteomes" id="UP001562425">
    <property type="component" value="Unassembled WGS sequence"/>
</dbReference>
<organism evidence="3 4">
    <name type="scientific">Culex pipiens pipiens</name>
    <name type="common">Northern house mosquito</name>
    <dbReference type="NCBI Taxonomy" id="38569"/>
    <lineage>
        <taxon>Eukaryota</taxon>
        <taxon>Metazoa</taxon>
        <taxon>Ecdysozoa</taxon>
        <taxon>Arthropoda</taxon>
        <taxon>Hexapoda</taxon>
        <taxon>Insecta</taxon>
        <taxon>Pterygota</taxon>
        <taxon>Neoptera</taxon>
        <taxon>Endopterygota</taxon>
        <taxon>Diptera</taxon>
        <taxon>Nematocera</taxon>
        <taxon>Culicoidea</taxon>
        <taxon>Culicidae</taxon>
        <taxon>Culicinae</taxon>
        <taxon>Culicini</taxon>
        <taxon>Culex</taxon>
        <taxon>Culex</taxon>
    </lineage>
</organism>
<name>A0ABD1D8R9_CULPP</name>